<keyword evidence="1" id="KW-0472">Membrane</keyword>
<keyword evidence="3" id="KW-1185">Reference proteome</keyword>
<reference evidence="2 3" key="1">
    <citation type="journal article" date="2021" name="ISME Commun">
        <title>Automated analysis of genomic sequences facilitates high-throughput and comprehensive description of bacteria.</title>
        <authorList>
            <person name="Hitch T.C.A."/>
        </authorList>
    </citation>
    <scope>NUCLEOTIDE SEQUENCE [LARGE SCALE GENOMIC DNA]</scope>
    <source>
        <strain evidence="2 3">H2_18</strain>
    </source>
</reference>
<dbReference type="Proteomes" id="UP001652394">
    <property type="component" value="Unassembled WGS sequence"/>
</dbReference>
<dbReference type="RefSeq" id="WP_059069785.1">
    <property type="nucleotide sequence ID" value="NZ_JAOQJX010000017.1"/>
</dbReference>
<evidence type="ECO:0000313" key="2">
    <source>
        <dbReference type="EMBL" id="MCU6748185.1"/>
    </source>
</evidence>
<evidence type="ECO:0000313" key="3">
    <source>
        <dbReference type="Proteomes" id="UP001652394"/>
    </source>
</evidence>
<feature type="transmembrane region" description="Helical" evidence="1">
    <location>
        <begin position="98"/>
        <end position="131"/>
    </location>
</feature>
<organism evidence="2 3">
    <name type="scientific">Faecalicatena acetigenes</name>
    <dbReference type="NCBI Taxonomy" id="2981790"/>
    <lineage>
        <taxon>Bacteria</taxon>
        <taxon>Bacillati</taxon>
        <taxon>Bacillota</taxon>
        <taxon>Clostridia</taxon>
        <taxon>Lachnospirales</taxon>
        <taxon>Lachnospiraceae</taxon>
        <taxon>Faecalicatena</taxon>
    </lineage>
</organism>
<proteinExistence type="predicted"/>
<feature type="transmembrane region" description="Helical" evidence="1">
    <location>
        <begin position="412"/>
        <end position="434"/>
    </location>
</feature>
<dbReference type="Pfam" id="PF02447">
    <property type="entry name" value="GntP_permease"/>
    <property type="match status" value="1"/>
</dbReference>
<feature type="transmembrane region" description="Helical" evidence="1">
    <location>
        <begin position="333"/>
        <end position="358"/>
    </location>
</feature>
<dbReference type="PANTHER" id="PTHR30354:SF7">
    <property type="entry name" value="BLL7963 PROTEIN"/>
    <property type="match status" value="1"/>
</dbReference>
<dbReference type="InterPro" id="IPR003474">
    <property type="entry name" value="Glcn_transporter"/>
</dbReference>
<sequence>MLGVIGIIISLAVLILLVFKGWHMGVVAIISSLIVIVTSKMDIWTGISESFGGSFMSFAGSWFLIFALGAIFGKVMELGGASMAIANSVVKLLGKKHIVLIVLLTTLVLSYGGIGVFVIAFTMYPICMALFKEADIPKKIFPGLLLAVPATVTMVFAPGTPSTQNLIPTEYFGTNIYAAPVIGIITSVFVLICDYIFYNYVVKRCAARGEHFVSGENDKIEDLNDTEIIEKLPAPWKAFLPLIVLIVSIFIFQSVVSVSNYAVVLGMTLAIIVAIILYRGRFDVKLTLADGTTNGLNALMITSCIMGFGGVVTASPTYTQCTEWLLSLDMNPLLLMFFSINVICMITGSSTGGLNIFLNSMGEYLLTTGINVQILHRLSAIASAGLDAMPHASGVVLANSVAKTDMIDTYKYTFVSQCLIPMLGFGVAVALYVIGLC</sequence>
<feature type="transmembrane region" description="Helical" evidence="1">
    <location>
        <begin position="6"/>
        <end position="39"/>
    </location>
</feature>
<keyword evidence="1" id="KW-1133">Transmembrane helix</keyword>
<feature type="transmembrane region" description="Helical" evidence="1">
    <location>
        <begin position="51"/>
        <end position="73"/>
    </location>
</feature>
<name>A0ABT2TD30_9FIRM</name>
<feature type="transmembrane region" description="Helical" evidence="1">
    <location>
        <begin position="238"/>
        <end position="255"/>
    </location>
</feature>
<evidence type="ECO:0000256" key="1">
    <source>
        <dbReference type="SAM" id="Phobius"/>
    </source>
</evidence>
<accession>A0ABT2TD30</accession>
<gene>
    <name evidence="2" type="ORF">OCV51_11060</name>
</gene>
<feature type="transmembrane region" description="Helical" evidence="1">
    <location>
        <begin position="140"/>
        <end position="157"/>
    </location>
</feature>
<feature type="transmembrane region" description="Helical" evidence="1">
    <location>
        <begin position="298"/>
        <end position="318"/>
    </location>
</feature>
<keyword evidence="1" id="KW-0812">Transmembrane</keyword>
<protein>
    <submittedName>
        <fullName evidence="2">GntP family permease</fullName>
    </submittedName>
</protein>
<dbReference type="PANTHER" id="PTHR30354">
    <property type="entry name" value="GNT FAMILY GLUCONATE TRANSPORTER"/>
    <property type="match status" value="1"/>
</dbReference>
<feature type="transmembrane region" description="Helical" evidence="1">
    <location>
        <begin position="261"/>
        <end position="278"/>
    </location>
</feature>
<feature type="transmembrane region" description="Helical" evidence="1">
    <location>
        <begin position="177"/>
        <end position="198"/>
    </location>
</feature>
<dbReference type="EMBL" id="JAOQJX010000017">
    <property type="protein sequence ID" value="MCU6748185.1"/>
    <property type="molecule type" value="Genomic_DNA"/>
</dbReference>
<comment type="caution">
    <text evidence="2">The sequence shown here is derived from an EMBL/GenBank/DDBJ whole genome shotgun (WGS) entry which is preliminary data.</text>
</comment>